<accession>A0A3P6EG26</accession>
<evidence type="ECO:0000256" key="2">
    <source>
        <dbReference type="SAM" id="SignalP"/>
    </source>
</evidence>
<feature type="chain" id="PRO_5018295578" description="Transmembrane protein" evidence="2">
    <location>
        <begin position="33"/>
        <end position="66"/>
    </location>
</feature>
<evidence type="ECO:0000313" key="3">
    <source>
        <dbReference type="EMBL" id="VDD43347.1"/>
    </source>
</evidence>
<feature type="region of interest" description="Disordered" evidence="1">
    <location>
        <begin position="35"/>
        <end position="66"/>
    </location>
</feature>
<protein>
    <recommendedName>
        <fullName evidence="4">Transmembrane protein</fullName>
    </recommendedName>
</protein>
<dbReference type="EMBL" id="LR031877">
    <property type="protein sequence ID" value="VDD43347.1"/>
    <property type="molecule type" value="Genomic_DNA"/>
</dbReference>
<feature type="signal peptide" evidence="2">
    <location>
        <begin position="1"/>
        <end position="32"/>
    </location>
</feature>
<keyword evidence="2" id="KW-0732">Signal</keyword>
<proteinExistence type="predicted"/>
<reference evidence="3" key="1">
    <citation type="submission" date="2018-11" db="EMBL/GenBank/DDBJ databases">
        <authorList>
            <consortium name="Genoscope - CEA"/>
            <person name="William W."/>
        </authorList>
    </citation>
    <scope>NUCLEOTIDE SEQUENCE</scope>
</reference>
<name>A0A3P6EG26_BRAOL</name>
<gene>
    <name evidence="3" type="ORF">BOLC5T30894H</name>
</gene>
<evidence type="ECO:0000256" key="1">
    <source>
        <dbReference type="SAM" id="MobiDB-lite"/>
    </source>
</evidence>
<sequence>MATTNTPHIVGFVLSLLLLLLLMSFQVKVTEAKRNLPGQERLQESPLPPTSPIYLPPSKSRRGRGP</sequence>
<organism evidence="3">
    <name type="scientific">Brassica oleracea</name>
    <name type="common">Wild cabbage</name>
    <dbReference type="NCBI Taxonomy" id="3712"/>
    <lineage>
        <taxon>Eukaryota</taxon>
        <taxon>Viridiplantae</taxon>
        <taxon>Streptophyta</taxon>
        <taxon>Embryophyta</taxon>
        <taxon>Tracheophyta</taxon>
        <taxon>Spermatophyta</taxon>
        <taxon>Magnoliopsida</taxon>
        <taxon>eudicotyledons</taxon>
        <taxon>Gunneridae</taxon>
        <taxon>Pentapetalae</taxon>
        <taxon>rosids</taxon>
        <taxon>malvids</taxon>
        <taxon>Brassicales</taxon>
        <taxon>Brassicaceae</taxon>
        <taxon>Brassiceae</taxon>
        <taxon>Brassica</taxon>
    </lineage>
</organism>
<evidence type="ECO:0008006" key="4">
    <source>
        <dbReference type="Google" id="ProtNLM"/>
    </source>
</evidence>
<feature type="compositionally biased region" description="Pro residues" evidence="1">
    <location>
        <begin position="46"/>
        <end position="55"/>
    </location>
</feature>
<dbReference type="AlphaFoldDB" id="A0A3P6EG26"/>